<evidence type="ECO:0000256" key="5">
    <source>
        <dbReference type="ARBA" id="ARBA00023125"/>
    </source>
</evidence>
<feature type="region of interest" description="Disordered" evidence="9">
    <location>
        <begin position="108"/>
        <end position="140"/>
    </location>
</feature>
<dbReference type="EMBL" id="GGYP01001705">
    <property type="protein sequence ID" value="MDE46476.1"/>
    <property type="molecule type" value="Transcribed_RNA"/>
</dbReference>
<dbReference type="PROSITE" id="PS51042">
    <property type="entry name" value="CUT"/>
    <property type="match status" value="1"/>
</dbReference>
<gene>
    <name evidence="11" type="primary">ct_1</name>
    <name evidence="11" type="ORF">g.13198</name>
</gene>
<keyword evidence="6 11" id="KW-0371">Homeobox</keyword>
<dbReference type="PANTHER" id="PTHR14043:SF2">
    <property type="entry name" value="HOMEOBOX PROTEIN CUT"/>
    <property type="match status" value="1"/>
</dbReference>
<accession>A0A6G1S7J5</accession>
<reference evidence="11" key="1">
    <citation type="submission" date="2018-10" db="EMBL/GenBank/DDBJ databases">
        <title>Transcriptome assembly of Aceria tosichella (Wheat curl mite) Type 2.</title>
        <authorList>
            <person name="Scully E.D."/>
            <person name="Geib S.M."/>
            <person name="Palmer N.A."/>
            <person name="Gupta A.K."/>
            <person name="Sarath G."/>
            <person name="Tatineni S."/>
        </authorList>
    </citation>
    <scope>NUCLEOTIDE SEQUENCE</scope>
    <source>
        <strain evidence="11">LincolnNE</strain>
    </source>
</reference>
<dbReference type="GO" id="GO:0005634">
    <property type="term" value="C:nucleus"/>
    <property type="evidence" value="ECO:0007669"/>
    <property type="project" value="UniProtKB-SubCell"/>
</dbReference>
<evidence type="ECO:0000256" key="6">
    <source>
        <dbReference type="ARBA" id="ARBA00023155"/>
    </source>
</evidence>
<protein>
    <submittedName>
        <fullName evidence="11">Homeobox protein cut</fullName>
    </submittedName>
</protein>
<proteinExistence type="predicted"/>
<feature type="compositionally biased region" description="Low complexity" evidence="9">
    <location>
        <begin position="399"/>
        <end position="412"/>
    </location>
</feature>
<feature type="compositionally biased region" description="Low complexity" evidence="9">
    <location>
        <begin position="378"/>
        <end position="389"/>
    </location>
</feature>
<dbReference type="GO" id="GO:0000981">
    <property type="term" value="F:DNA-binding transcription factor activity, RNA polymerase II-specific"/>
    <property type="evidence" value="ECO:0007669"/>
    <property type="project" value="TreeGrafter"/>
</dbReference>
<dbReference type="Gene3D" id="1.10.260.40">
    <property type="entry name" value="lambda repressor-like DNA-binding domains"/>
    <property type="match status" value="1"/>
</dbReference>
<dbReference type="Pfam" id="PF02376">
    <property type="entry name" value="CUT"/>
    <property type="match status" value="1"/>
</dbReference>
<feature type="compositionally biased region" description="Low complexity" evidence="9">
    <location>
        <begin position="61"/>
        <end position="72"/>
    </location>
</feature>
<comment type="subcellular location">
    <subcellularLocation>
        <location evidence="1">Nucleus</location>
    </subcellularLocation>
</comment>
<feature type="compositionally biased region" description="Low complexity" evidence="9">
    <location>
        <begin position="329"/>
        <end position="339"/>
    </location>
</feature>
<keyword evidence="7" id="KW-0804">Transcription</keyword>
<keyword evidence="8" id="KW-0539">Nucleus</keyword>
<feature type="domain" description="CUT" evidence="10">
    <location>
        <begin position="421"/>
        <end position="508"/>
    </location>
</feature>
<keyword evidence="2" id="KW-0677">Repeat</keyword>
<organism evidence="11">
    <name type="scientific">Aceria tosichella</name>
    <name type="common">wheat curl mite</name>
    <dbReference type="NCBI Taxonomy" id="561515"/>
    <lineage>
        <taxon>Eukaryota</taxon>
        <taxon>Metazoa</taxon>
        <taxon>Ecdysozoa</taxon>
        <taxon>Arthropoda</taxon>
        <taxon>Chelicerata</taxon>
        <taxon>Arachnida</taxon>
        <taxon>Acari</taxon>
        <taxon>Acariformes</taxon>
        <taxon>Trombidiformes</taxon>
        <taxon>Prostigmata</taxon>
        <taxon>Eupodina</taxon>
        <taxon>Eriophyoidea</taxon>
        <taxon>Eriophyidae</taxon>
        <taxon>Eriophyinae</taxon>
        <taxon>Aceriini</taxon>
        <taxon>Aceria</taxon>
    </lineage>
</organism>
<feature type="compositionally biased region" description="Low complexity" evidence="9">
    <location>
        <begin position="108"/>
        <end position="122"/>
    </location>
</feature>
<dbReference type="SUPFAM" id="SSF47413">
    <property type="entry name" value="lambda repressor-like DNA-binding domains"/>
    <property type="match status" value="1"/>
</dbReference>
<keyword evidence="3" id="KW-0805">Transcription regulation</keyword>
<evidence type="ECO:0000313" key="11">
    <source>
        <dbReference type="EMBL" id="MDE46476.1"/>
    </source>
</evidence>
<evidence type="ECO:0000256" key="1">
    <source>
        <dbReference type="ARBA" id="ARBA00004123"/>
    </source>
</evidence>
<dbReference type="PANTHER" id="PTHR14043">
    <property type="entry name" value="CCAAT DISPLACEMENT PROTEIN-RELATED"/>
    <property type="match status" value="1"/>
</dbReference>
<keyword evidence="5 11" id="KW-0238">DNA-binding</keyword>
<evidence type="ECO:0000256" key="8">
    <source>
        <dbReference type="ARBA" id="ARBA00023242"/>
    </source>
</evidence>
<feature type="region of interest" description="Disordered" evidence="9">
    <location>
        <begin position="61"/>
        <end position="89"/>
    </location>
</feature>
<dbReference type="InterPro" id="IPR010982">
    <property type="entry name" value="Lambda_DNA-bd_dom_sf"/>
</dbReference>
<keyword evidence="4" id="KW-0175">Coiled coil</keyword>
<evidence type="ECO:0000256" key="2">
    <source>
        <dbReference type="ARBA" id="ARBA00022737"/>
    </source>
</evidence>
<dbReference type="SMART" id="SM01109">
    <property type="entry name" value="CUT"/>
    <property type="match status" value="1"/>
</dbReference>
<feature type="compositionally biased region" description="Low complexity" evidence="9">
    <location>
        <begin position="223"/>
        <end position="239"/>
    </location>
</feature>
<evidence type="ECO:0000256" key="4">
    <source>
        <dbReference type="ARBA" id="ARBA00023054"/>
    </source>
</evidence>
<evidence type="ECO:0000256" key="7">
    <source>
        <dbReference type="ARBA" id="ARBA00023163"/>
    </source>
</evidence>
<dbReference type="FunFam" id="1.10.260.40:FF:000004">
    <property type="entry name" value="Cut-like homeobox 1a"/>
    <property type="match status" value="1"/>
</dbReference>
<evidence type="ECO:0000259" key="10">
    <source>
        <dbReference type="PROSITE" id="PS51042"/>
    </source>
</evidence>
<feature type="compositionally biased region" description="Low complexity" evidence="9">
    <location>
        <begin position="349"/>
        <end position="369"/>
    </location>
</feature>
<feature type="region of interest" description="Disordered" evidence="9">
    <location>
        <begin position="223"/>
        <end position="413"/>
    </location>
</feature>
<dbReference type="InterPro" id="IPR003350">
    <property type="entry name" value="CUT_dom"/>
</dbReference>
<dbReference type="GO" id="GO:0000977">
    <property type="term" value="F:RNA polymerase II transcription regulatory region sequence-specific DNA binding"/>
    <property type="evidence" value="ECO:0007669"/>
    <property type="project" value="TreeGrafter"/>
</dbReference>
<evidence type="ECO:0000256" key="9">
    <source>
        <dbReference type="SAM" id="MobiDB-lite"/>
    </source>
</evidence>
<feature type="compositionally biased region" description="Polar residues" evidence="9">
    <location>
        <begin position="123"/>
        <end position="132"/>
    </location>
</feature>
<name>A0A6G1S7J5_9ACAR</name>
<dbReference type="AlphaFoldDB" id="A0A6G1S7J5"/>
<sequence length="517" mass="56582">MPSAQLLSNANMSSQLARDAYQANGLIRSHQQATIASSQTSLQKLPASSPQFLYQFTNNNHQHNQQQQQQQQSIMQFPPPPQLPQGAQQNLINKPDHLAQYNQMILPNQAQQQQQQQQSSNQIMDHNGTQSGAGSGEPDMATLKSMREALLSVADILDLSPNNPQSPSLGGGNQQASSFLSSLALAAAANNQDPTTGALVQAAKTGAGNKFPASLAHLTQQHSYLRQQQQHHNQRTQRNNNKDYSDIINEPGSPMSGSSSIRGGADDDQDNDGQMESRRLGLGDTTGSIHGNARKRARHQDLIDDDEADDNCSVSSNRTDGGDPMGEAQVQQQQQQQHQESGGYNAMMSPTSSVSSHSSASSFTRTSSSPGGHLLMSQQQIHQQHHQQQLNSEHNNQGTTTNTATSTPTNSPLYAQNSAVYELAALTPDLDTPLITTRIKETLMAHNLGQKIFGEVVLGLSQGSVSELLSKPKPWHMLSIKGREPFIRMHLWLNDKSNIDRLQSLKNERREAKRIKR</sequence>
<evidence type="ECO:0000256" key="3">
    <source>
        <dbReference type="ARBA" id="ARBA00023015"/>
    </source>
</evidence>